<evidence type="ECO:0000313" key="5">
    <source>
        <dbReference type="Proteomes" id="UP000463077"/>
    </source>
</evidence>
<evidence type="ECO:0000313" key="3">
    <source>
        <dbReference type="EMBL" id="MUG51009.1"/>
    </source>
</evidence>
<feature type="region of interest" description="Disordered" evidence="1">
    <location>
        <begin position="23"/>
        <end position="43"/>
    </location>
</feature>
<evidence type="ECO:0000313" key="4">
    <source>
        <dbReference type="EMBL" id="QJR08721.1"/>
    </source>
</evidence>
<dbReference type="Proteomes" id="UP000502818">
    <property type="component" value="Chromosome"/>
</dbReference>
<dbReference type="Proteomes" id="UP000463077">
    <property type="component" value="Unassembled WGS sequence"/>
</dbReference>
<proteinExistence type="predicted"/>
<sequence>MKKVISLFVAILSVLIFTDNANAENNKPEGVNENSNLIPVRQPDANYPGPVSDIARVKKLDNLIDGTKDPDVIKQLKDDNEVPNNAVKAKDSKIVSDCRHLLKHPDNLIGSVAKF</sequence>
<dbReference type="EMBL" id="WFHO01000002">
    <property type="protein sequence ID" value="MUG51009.1"/>
    <property type="molecule type" value="Genomic_DNA"/>
</dbReference>
<keyword evidence="2" id="KW-0732">Signal</keyword>
<evidence type="ECO:0000313" key="6">
    <source>
        <dbReference type="Proteomes" id="UP000502818"/>
    </source>
</evidence>
<reference evidence="3 5" key="1">
    <citation type="journal article" date="2019" name="Int. J. Infect. Dis.">
        <title>Characterization of a community-acquired methicillin-resistant sequence type 338 Staphylococcus aureus strain containing a staphylococcal cassette chromosome mec type VT.</title>
        <authorList>
            <person name="Chen Y."/>
            <person name="Hong J."/>
            <person name="Chen Y."/>
            <person name="Wang H."/>
            <person name="Yu Y."/>
            <person name="Qu T."/>
        </authorList>
    </citation>
    <scope>NUCLEOTIDE SEQUENCE [LARGE SCALE GENOMIC DNA]</scope>
    <source>
        <strain evidence="3 5">LJ05</strain>
    </source>
</reference>
<feature type="chain" id="PRO_5044479409" evidence="2">
    <location>
        <begin position="24"/>
        <end position="115"/>
    </location>
</feature>
<dbReference type="EMBL" id="CP053070">
    <property type="protein sequence ID" value="QJR08721.1"/>
    <property type="molecule type" value="Genomic_DNA"/>
</dbReference>
<dbReference type="AlphaFoldDB" id="A0AB73JDA3"/>
<name>A0AB73JDA3_STAAU</name>
<feature type="signal peptide" evidence="2">
    <location>
        <begin position="1"/>
        <end position="23"/>
    </location>
</feature>
<evidence type="ECO:0000256" key="2">
    <source>
        <dbReference type="SAM" id="SignalP"/>
    </source>
</evidence>
<accession>A0AB73JDA3</accession>
<reference evidence="4 6" key="2">
    <citation type="submission" date="2020-04" db="EMBL/GenBank/DDBJ databases">
        <authorList>
            <person name="Kim J.-M."/>
            <person name="Chung S.H."/>
            <person name="Kim I."/>
            <person name="Kim J.-S."/>
        </authorList>
    </citation>
    <scope>NUCLEOTIDE SEQUENCE [LARGE SCALE GENOMIC DNA]</scope>
    <source>
        <strain evidence="4">HL20709</strain>
    </source>
</reference>
<evidence type="ECO:0000256" key="1">
    <source>
        <dbReference type="SAM" id="MobiDB-lite"/>
    </source>
</evidence>
<gene>
    <name evidence="3" type="ORF">GAY54_00380</name>
    <name evidence="4" type="ORF">HH313_002720</name>
</gene>
<protein>
    <submittedName>
        <fullName evidence="3">Cell-wall-anchored protein SasK(LPXTG motif)</fullName>
    </submittedName>
</protein>
<organism evidence="3 5">
    <name type="scientific">Staphylococcus aureus</name>
    <dbReference type="NCBI Taxonomy" id="1280"/>
    <lineage>
        <taxon>Bacteria</taxon>
        <taxon>Bacillati</taxon>
        <taxon>Bacillota</taxon>
        <taxon>Bacilli</taxon>
        <taxon>Bacillales</taxon>
        <taxon>Staphylococcaceae</taxon>
        <taxon>Staphylococcus</taxon>
    </lineage>
</organism>